<feature type="domain" description="EGF-like" evidence="10">
    <location>
        <begin position="95"/>
        <end position="132"/>
    </location>
</feature>
<dbReference type="SMART" id="SM00181">
    <property type="entry name" value="EGF"/>
    <property type="match status" value="7"/>
</dbReference>
<dbReference type="Gene3D" id="2.10.25.10">
    <property type="entry name" value="Laminin"/>
    <property type="match status" value="8"/>
</dbReference>
<accession>A0A673LDV2</accession>
<dbReference type="InterPro" id="IPR009030">
    <property type="entry name" value="Growth_fac_rcpt_cys_sf"/>
</dbReference>
<dbReference type="FunFam" id="2.10.25.10:FF:000023">
    <property type="entry name" value="Fibrillin 2"/>
    <property type="match status" value="2"/>
</dbReference>
<dbReference type="PROSITE" id="PS00010">
    <property type="entry name" value="ASX_HYDROXYL"/>
    <property type="match status" value="7"/>
</dbReference>
<dbReference type="InterPro" id="IPR026823">
    <property type="entry name" value="cEGF"/>
</dbReference>
<dbReference type="FunFam" id="3.90.290.10:FF:000011">
    <property type="entry name" value="Fibrillin 2"/>
    <property type="match status" value="1"/>
</dbReference>
<evidence type="ECO:0000256" key="2">
    <source>
        <dbReference type="ARBA" id="ARBA00022525"/>
    </source>
</evidence>
<sequence length="526" mass="57086">VNTVGSYTCECGVGFKTDSTATQCLDYRQGFCFTEVLHTMCQMSSSSRVPVSRSQCCCNRGLGWGDQCELCPLPATANYKKLCPYGHGYATDGTDIDECKLIPGVCANGICINIMGSYRCHCKPGYIASTAGTACVDVDECSMSPKPCNFICKNMEGSYVCSCPRGYMLQDDSRTCKDVDECQSRRHNCQFSCVNSIGGFTCKCPAGFSQHHTACKDINECLSERGPCGQQGICQNSVGSFSCECPQGFILDSLGLSCDDVDECAPDHRCQFGCQNVAGGFRCSCPEGYTQHQQWNQCVDDNECLNPGSCGSASCFNTLGSFKCGCPSGFNFDPVSTSCEDVDECVSFMSPCRYGCSNTQGGFMCGCPAGYYRAGQGHCVSAAGFGGGGLGPEEENGLSPETCYGCKTNRHQKKSEGVSLASVDVDQPLKLLLNRSQLKPSEAILELLPAVRALSQRVMYTITAGKHDGFFQIRQRAGISYLHSTHRTPSMRRYRLQIRSSALSKEMDRDERLAPNLHMTLHITLQ</sequence>
<evidence type="ECO:0000256" key="4">
    <source>
        <dbReference type="ARBA" id="ARBA00022536"/>
    </source>
</evidence>
<evidence type="ECO:0000256" key="8">
    <source>
        <dbReference type="ARBA" id="ARBA00023180"/>
    </source>
</evidence>
<dbReference type="FunFam" id="2.10.25.10:FF:000003">
    <property type="entry name" value="fibrillin-1 isoform X1"/>
    <property type="match status" value="2"/>
</dbReference>
<keyword evidence="8" id="KW-0325">Glycoprotein</keyword>
<comment type="caution">
    <text evidence="9">Lacks conserved residue(s) required for the propagation of feature annotation.</text>
</comment>
<evidence type="ECO:0000256" key="6">
    <source>
        <dbReference type="ARBA" id="ARBA00022737"/>
    </source>
</evidence>
<proteinExistence type="predicted"/>
<evidence type="ECO:0000313" key="12">
    <source>
        <dbReference type="Ensembl" id="ENSSRHP00000075399.1"/>
    </source>
</evidence>
<dbReference type="InterPro" id="IPR001881">
    <property type="entry name" value="EGF-like_Ca-bd_dom"/>
</dbReference>
<dbReference type="InterPro" id="IPR036773">
    <property type="entry name" value="TB_dom_sf"/>
</dbReference>
<keyword evidence="6" id="KW-0677">Repeat</keyword>
<evidence type="ECO:0008006" key="14">
    <source>
        <dbReference type="Google" id="ProtNLM"/>
    </source>
</evidence>
<feature type="domain" description="EGF-like" evidence="10">
    <location>
        <begin position="178"/>
        <end position="214"/>
    </location>
</feature>
<dbReference type="SUPFAM" id="SSF57196">
    <property type="entry name" value="EGF/Laminin"/>
    <property type="match status" value="2"/>
</dbReference>
<dbReference type="PROSITE" id="PS01186">
    <property type="entry name" value="EGF_2"/>
    <property type="match status" value="5"/>
</dbReference>
<evidence type="ECO:0000256" key="3">
    <source>
        <dbReference type="ARBA" id="ARBA00022530"/>
    </source>
</evidence>
<evidence type="ECO:0000259" key="11">
    <source>
        <dbReference type="PROSITE" id="PS51364"/>
    </source>
</evidence>
<dbReference type="Pfam" id="PF12661">
    <property type="entry name" value="hEGF"/>
    <property type="match status" value="1"/>
</dbReference>
<keyword evidence="7" id="KW-1015">Disulfide bond</keyword>
<dbReference type="Gene3D" id="3.90.290.10">
    <property type="entry name" value="TGF-beta binding (TB) domain"/>
    <property type="match status" value="1"/>
</dbReference>
<reference evidence="12" key="2">
    <citation type="submission" date="2025-09" db="UniProtKB">
        <authorList>
            <consortium name="Ensembl"/>
        </authorList>
    </citation>
    <scope>IDENTIFICATION</scope>
</reference>
<protein>
    <recommendedName>
        <fullName evidence="14">Fibrillin 2b</fullName>
    </recommendedName>
</protein>
<dbReference type="InterPro" id="IPR000742">
    <property type="entry name" value="EGF"/>
</dbReference>
<dbReference type="Pfam" id="PF12662">
    <property type="entry name" value="cEGF"/>
    <property type="match status" value="1"/>
</dbReference>
<dbReference type="GO" id="GO:0048731">
    <property type="term" value="P:system development"/>
    <property type="evidence" value="ECO:0007669"/>
    <property type="project" value="UniProtKB-ARBA"/>
</dbReference>
<dbReference type="Pfam" id="PF07645">
    <property type="entry name" value="EGF_CA"/>
    <property type="match status" value="6"/>
</dbReference>
<feature type="domain" description="TB" evidence="11">
    <location>
        <begin position="30"/>
        <end position="83"/>
    </location>
</feature>
<dbReference type="Pfam" id="PF00683">
    <property type="entry name" value="TB"/>
    <property type="match status" value="1"/>
</dbReference>
<dbReference type="InterPro" id="IPR017878">
    <property type="entry name" value="TB_dom"/>
</dbReference>
<dbReference type="PROSITE" id="PS01187">
    <property type="entry name" value="EGF_CA"/>
    <property type="match status" value="2"/>
</dbReference>
<organism evidence="12 13">
    <name type="scientific">Sinocyclocheilus rhinocerous</name>
    <dbReference type="NCBI Taxonomy" id="307959"/>
    <lineage>
        <taxon>Eukaryota</taxon>
        <taxon>Metazoa</taxon>
        <taxon>Chordata</taxon>
        <taxon>Craniata</taxon>
        <taxon>Vertebrata</taxon>
        <taxon>Euteleostomi</taxon>
        <taxon>Actinopterygii</taxon>
        <taxon>Neopterygii</taxon>
        <taxon>Teleostei</taxon>
        <taxon>Ostariophysi</taxon>
        <taxon>Cypriniformes</taxon>
        <taxon>Cyprinidae</taxon>
        <taxon>Cyprininae</taxon>
        <taxon>Sinocyclocheilus</taxon>
    </lineage>
</organism>
<keyword evidence="3" id="KW-0272">Extracellular matrix</keyword>
<dbReference type="Ensembl" id="ENSSRHT00000077448.1">
    <property type="protein sequence ID" value="ENSSRHP00000075399.1"/>
    <property type="gene ID" value="ENSSRHG00000037436.1"/>
</dbReference>
<dbReference type="FunFam" id="2.10.25.10:FF:000010">
    <property type="entry name" value="Pro-epidermal growth factor"/>
    <property type="match status" value="1"/>
</dbReference>
<evidence type="ECO:0000313" key="13">
    <source>
        <dbReference type="Proteomes" id="UP000472270"/>
    </source>
</evidence>
<dbReference type="PANTHER" id="PTHR47333:SF5">
    <property type="entry name" value="FIBRILLIN-3"/>
    <property type="match status" value="1"/>
</dbReference>
<keyword evidence="4 9" id="KW-0245">EGF-like domain</keyword>
<dbReference type="InterPro" id="IPR018097">
    <property type="entry name" value="EGF_Ca-bd_CS"/>
</dbReference>
<keyword evidence="13" id="KW-1185">Reference proteome</keyword>
<dbReference type="SUPFAM" id="SSF57581">
    <property type="entry name" value="TB module/8-cys domain"/>
    <property type="match status" value="1"/>
</dbReference>
<keyword evidence="5" id="KW-0732">Signal</keyword>
<evidence type="ECO:0000259" key="10">
    <source>
        <dbReference type="PROSITE" id="PS50026"/>
    </source>
</evidence>
<evidence type="ECO:0000256" key="5">
    <source>
        <dbReference type="ARBA" id="ARBA00022729"/>
    </source>
</evidence>
<feature type="domain" description="EGF-like" evidence="10">
    <location>
        <begin position="137"/>
        <end position="177"/>
    </location>
</feature>
<dbReference type="PANTHER" id="PTHR47333">
    <property type="entry name" value="VON WILLEBRAND FACTOR C AND EGF DOMAIN-CONTAINING PROTEIN"/>
    <property type="match status" value="1"/>
</dbReference>
<dbReference type="FunFam" id="2.10.25.10:FF:000087">
    <property type="entry name" value="Fibrillin 2"/>
    <property type="match status" value="1"/>
</dbReference>
<dbReference type="GO" id="GO:0005509">
    <property type="term" value="F:calcium ion binding"/>
    <property type="evidence" value="ECO:0007669"/>
    <property type="project" value="InterPro"/>
</dbReference>
<dbReference type="InterPro" id="IPR013032">
    <property type="entry name" value="EGF-like_CS"/>
</dbReference>
<dbReference type="SUPFAM" id="SSF57184">
    <property type="entry name" value="Growth factor receptor domain"/>
    <property type="match status" value="2"/>
</dbReference>
<dbReference type="CDD" id="cd00054">
    <property type="entry name" value="EGF_CA"/>
    <property type="match status" value="6"/>
</dbReference>
<dbReference type="InterPro" id="IPR000152">
    <property type="entry name" value="EGF-type_Asp/Asn_hydroxyl_site"/>
</dbReference>
<keyword evidence="2" id="KW-0964">Secreted</keyword>
<evidence type="ECO:0000256" key="7">
    <source>
        <dbReference type="ARBA" id="ARBA00023157"/>
    </source>
</evidence>
<dbReference type="Proteomes" id="UP000472270">
    <property type="component" value="Unassembled WGS sequence"/>
</dbReference>
<feature type="domain" description="EGF-like" evidence="10">
    <location>
        <begin position="217"/>
        <end position="259"/>
    </location>
</feature>
<dbReference type="SMART" id="SM00179">
    <property type="entry name" value="EGF_CA"/>
    <property type="match status" value="7"/>
</dbReference>
<evidence type="ECO:0000256" key="1">
    <source>
        <dbReference type="ARBA" id="ARBA00004498"/>
    </source>
</evidence>
<comment type="subcellular location">
    <subcellularLocation>
        <location evidence="1">Secreted</location>
        <location evidence="1">Extracellular space</location>
        <location evidence="1">Extracellular matrix</location>
    </subcellularLocation>
</comment>
<evidence type="ECO:0000256" key="9">
    <source>
        <dbReference type="PROSITE-ProRule" id="PRU00076"/>
    </source>
</evidence>
<dbReference type="InterPro" id="IPR049883">
    <property type="entry name" value="NOTCH1_EGF-like"/>
</dbReference>
<dbReference type="AlphaFoldDB" id="A0A673LDV2"/>
<name>A0A673LDV2_9TELE</name>
<reference evidence="12" key="1">
    <citation type="submission" date="2025-08" db="UniProtKB">
        <authorList>
            <consortium name="Ensembl"/>
        </authorList>
    </citation>
    <scope>IDENTIFICATION</scope>
</reference>
<dbReference type="InterPro" id="IPR052080">
    <property type="entry name" value="vWF_C/EGF_Fibrillin"/>
</dbReference>
<dbReference type="PROSITE" id="PS51364">
    <property type="entry name" value="TB"/>
    <property type="match status" value="1"/>
</dbReference>
<dbReference type="PROSITE" id="PS50026">
    <property type="entry name" value="EGF_3"/>
    <property type="match status" value="4"/>
</dbReference>